<dbReference type="Proteomes" id="UP000767854">
    <property type="component" value="Unassembled WGS sequence"/>
</dbReference>
<proteinExistence type="predicted"/>
<dbReference type="Pfam" id="PF10105">
    <property type="entry name" value="DUF2344"/>
    <property type="match status" value="1"/>
</dbReference>
<gene>
    <name evidence="2" type="ORF">JOC49_000261</name>
</gene>
<dbReference type="InterPro" id="IPR018768">
    <property type="entry name" value="DUF2344"/>
</dbReference>
<sequence length="233" mass="27059">MATLRIAYSKEKYMKYLGHLELMKLFERIFRVNKMPLKFSEGFNPIPKLTFAAPLSVGYSTKYDVMEVTLDREVPISDVLKLSFPDGIDLKDAIYVDCKASLMSKVEYADYLVKIEFQNDVSQLPFKDWVESFMQLESVTYDKKTKKGKIKTINVLDQIYKLTSVYCMENEWIFKGTFASGSNGSLNPEKFVEVFLKHYKIEKTIESIEVERLGLYFSENDALVNLFDLKDTE</sequence>
<evidence type="ECO:0000313" key="3">
    <source>
        <dbReference type="Proteomes" id="UP000767854"/>
    </source>
</evidence>
<dbReference type="NCBIfam" id="TIGR03936">
    <property type="entry name" value="sam_1_link_chp"/>
    <property type="match status" value="1"/>
</dbReference>
<keyword evidence="3" id="KW-1185">Reference proteome</keyword>
<evidence type="ECO:0000259" key="1">
    <source>
        <dbReference type="Pfam" id="PF10105"/>
    </source>
</evidence>
<organism evidence="2 3">
    <name type="scientific">Fusibacter tunisiensis</name>
    <dbReference type="NCBI Taxonomy" id="1008308"/>
    <lineage>
        <taxon>Bacteria</taxon>
        <taxon>Bacillati</taxon>
        <taxon>Bacillota</taxon>
        <taxon>Clostridia</taxon>
        <taxon>Eubacteriales</taxon>
        <taxon>Eubacteriales Family XII. Incertae Sedis</taxon>
        <taxon>Fusibacter</taxon>
    </lineage>
</organism>
<comment type="caution">
    <text evidence="2">The sequence shown here is derived from an EMBL/GenBank/DDBJ whole genome shotgun (WGS) entry which is preliminary data.</text>
</comment>
<dbReference type="RefSeq" id="WP_204661394.1">
    <property type="nucleotide sequence ID" value="NZ_JAFBDT010000001.1"/>
</dbReference>
<protein>
    <submittedName>
        <fullName evidence="2">Radical SAM-linked protein</fullName>
    </submittedName>
</protein>
<feature type="domain" description="DUF2344" evidence="1">
    <location>
        <begin position="4"/>
        <end position="188"/>
    </location>
</feature>
<reference evidence="2 3" key="1">
    <citation type="submission" date="2021-01" db="EMBL/GenBank/DDBJ databases">
        <title>Genomic Encyclopedia of Type Strains, Phase IV (KMG-IV): sequencing the most valuable type-strain genomes for metagenomic binning, comparative biology and taxonomic classification.</title>
        <authorList>
            <person name="Goeker M."/>
        </authorList>
    </citation>
    <scope>NUCLEOTIDE SEQUENCE [LARGE SCALE GENOMIC DNA]</scope>
    <source>
        <strain evidence="2 3">DSM 24436</strain>
    </source>
</reference>
<name>A0ABS2MMX6_9FIRM</name>
<evidence type="ECO:0000313" key="2">
    <source>
        <dbReference type="EMBL" id="MBM7560752.1"/>
    </source>
</evidence>
<accession>A0ABS2MMX6</accession>
<dbReference type="EMBL" id="JAFBDT010000001">
    <property type="protein sequence ID" value="MBM7560752.1"/>
    <property type="molecule type" value="Genomic_DNA"/>
</dbReference>